<dbReference type="SMART" id="SM00676">
    <property type="entry name" value="DM10"/>
    <property type="match status" value="1"/>
</dbReference>
<keyword evidence="5" id="KW-0966">Cell projection</keyword>
<keyword evidence="3" id="KW-0963">Cytoplasm</keyword>
<dbReference type="PANTHER" id="PTHR43109:SF2">
    <property type="entry name" value="NUCLEOSIDE DIPHOSPHATE KINASE 7"/>
    <property type="match status" value="1"/>
</dbReference>
<proteinExistence type="inferred from homology"/>
<organism evidence="8 9">
    <name type="scientific">Perkinsus olseni</name>
    <name type="common">Perkinsus atlanticus</name>
    <dbReference type="NCBI Taxonomy" id="32597"/>
    <lineage>
        <taxon>Eukaryota</taxon>
        <taxon>Sar</taxon>
        <taxon>Alveolata</taxon>
        <taxon>Perkinsozoa</taxon>
        <taxon>Perkinsea</taxon>
        <taxon>Perkinsida</taxon>
        <taxon>Perkinsidae</taxon>
        <taxon>Perkinsus</taxon>
    </lineage>
</organism>
<keyword evidence="4" id="KW-0206">Cytoskeleton</keyword>
<dbReference type="GO" id="GO:0005879">
    <property type="term" value="C:axonemal microtubule"/>
    <property type="evidence" value="ECO:0007669"/>
    <property type="project" value="TreeGrafter"/>
</dbReference>
<evidence type="ECO:0000256" key="6">
    <source>
        <dbReference type="PROSITE-ProRule" id="PRU00706"/>
    </source>
</evidence>
<dbReference type="Gene3D" id="2.30.29.170">
    <property type="match status" value="1"/>
</dbReference>
<dbReference type="InterPro" id="IPR036850">
    <property type="entry name" value="NDK-like_dom_sf"/>
</dbReference>
<dbReference type="Proteomes" id="UP000553632">
    <property type="component" value="Unassembled WGS sequence"/>
</dbReference>
<gene>
    <name evidence="8" type="ORF">FOZ63_025561</name>
</gene>
<comment type="similarity">
    <text evidence="6">Belongs to the NDK family.</text>
</comment>
<feature type="domain" description="DM10" evidence="7">
    <location>
        <begin position="29"/>
        <end position="124"/>
    </location>
</feature>
<dbReference type="EMBL" id="JABANO010039853">
    <property type="protein sequence ID" value="KAF4689345.1"/>
    <property type="molecule type" value="Genomic_DNA"/>
</dbReference>
<evidence type="ECO:0000256" key="3">
    <source>
        <dbReference type="ARBA" id="ARBA00022490"/>
    </source>
</evidence>
<accession>A0A7J6NZQ1</accession>
<dbReference type="Pfam" id="PF00334">
    <property type="entry name" value="NDK"/>
    <property type="match status" value="1"/>
</dbReference>
<comment type="caution">
    <text evidence="6">Lacks conserved residue(s) required for the propagation of feature annotation.</text>
</comment>
<reference evidence="8 9" key="1">
    <citation type="submission" date="2020-04" db="EMBL/GenBank/DDBJ databases">
        <title>Perkinsus olseni comparative genomics.</title>
        <authorList>
            <person name="Bogema D.R."/>
        </authorList>
    </citation>
    <scope>NUCLEOTIDE SEQUENCE [LARGE SCALE GENOMIC DNA]</scope>
    <source>
        <strain evidence="8 9">ATCC PRA-207</strain>
    </source>
</reference>
<dbReference type="InterPro" id="IPR006602">
    <property type="entry name" value="DM10_dom"/>
</dbReference>
<comment type="subcellular location">
    <subcellularLocation>
        <location evidence="1">Cell projection</location>
        <location evidence="1">Cilium</location>
    </subcellularLocation>
    <subcellularLocation>
        <location evidence="2">Cytoplasm</location>
        <location evidence="2">Cytoskeleton</location>
    </subcellularLocation>
</comment>
<evidence type="ECO:0000256" key="5">
    <source>
        <dbReference type="ARBA" id="ARBA00023273"/>
    </source>
</evidence>
<dbReference type="InterPro" id="IPR034907">
    <property type="entry name" value="NDK-like_dom"/>
</dbReference>
<evidence type="ECO:0000259" key="7">
    <source>
        <dbReference type="PROSITE" id="PS51336"/>
    </source>
</evidence>
<evidence type="ECO:0000313" key="8">
    <source>
        <dbReference type="EMBL" id="KAF4689345.1"/>
    </source>
</evidence>
<evidence type="ECO:0000256" key="4">
    <source>
        <dbReference type="ARBA" id="ARBA00023212"/>
    </source>
</evidence>
<protein>
    <recommendedName>
        <fullName evidence="7">DM10 domain-containing protein</fullName>
    </recommendedName>
</protein>
<dbReference type="PANTHER" id="PTHR43109">
    <property type="entry name" value="NUCLEOSIDE DIPHOSPHATE KINASE 7"/>
    <property type="match status" value="1"/>
</dbReference>
<keyword evidence="9" id="KW-1185">Reference proteome</keyword>
<dbReference type="Gene3D" id="3.30.70.141">
    <property type="entry name" value="Nucleoside diphosphate kinase-like domain"/>
    <property type="match status" value="1"/>
</dbReference>
<evidence type="ECO:0000313" key="9">
    <source>
        <dbReference type="Proteomes" id="UP000553632"/>
    </source>
</evidence>
<dbReference type="SMART" id="SM00562">
    <property type="entry name" value="NDK"/>
    <property type="match status" value="1"/>
</dbReference>
<name>A0A7J6NZQ1_PEROL</name>
<comment type="caution">
    <text evidence="8">The sequence shown here is derived from an EMBL/GenBank/DDBJ whole genome shotgun (WGS) entry which is preliminary data.</text>
</comment>
<dbReference type="PROSITE" id="PS51374">
    <property type="entry name" value="NDPK_LIKE"/>
    <property type="match status" value="1"/>
</dbReference>
<dbReference type="AlphaFoldDB" id="A0A7J6NZQ1"/>
<dbReference type="PROSITE" id="PS51336">
    <property type="entry name" value="DM10"/>
    <property type="match status" value="1"/>
</dbReference>
<dbReference type="SUPFAM" id="SSF54919">
    <property type="entry name" value="Nucleoside diphosphate kinase, NDK"/>
    <property type="match status" value="1"/>
</dbReference>
<evidence type="ECO:0000256" key="1">
    <source>
        <dbReference type="ARBA" id="ARBA00004138"/>
    </source>
</evidence>
<sequence length="217" mass="25556">MVRTNANEDRYTFFVEWFDQTAELFRRYQLTHLAYLGYCTDLINRNSMAFPFEYWVSDFGYFLRDGTLEMYDIKNRRPFLKRCEFPGVAAKDLYIGSMITVYSRQLKIVEYADEFTRSKLETLKGRTLAMIKPDAYSHIGDILTEIVKAGFVIKNLRMCKLDRPAAEKLYRDHKGKSFFEALIQFLTSDAVVAIELWGDNAVAKWRQLVEEDLRPRC</sequence>
<evidence type="ECO:0000256" key="2">
    <source>
        <dbReference type="ARBA" id="ARBA00004245"/>
    </source>
</evidence>